<dbReference type="RefSeq" id="XP_045139998.1">
    <property type="nucleotide sequence ID" value="XM_045284063.1"/>
</dbReference>
<organism evidence="1 2">
    <name type="scientific">Echinops telfairi</name>
    <name type="common">Lesser hedgehog tenrec</name>
    <dbReference type="NCBI Taxonomy" id="9371"/>
    <lineage>
        <taxon>Eukaryota</taxon>
        <taxon>Metazoa</taxon>
        <taxon>Chordata</taxon>
        <taxon>Craniata</taxon>
        <taxon>Vertebrata</taxon>
        <taxon>Euteleostomi</taxon>
        <taxon>Mammalia</taxon>
        <taxon>Eutheria</taxon>
        <taxon>Afrotheria</taxon>
        <taxon>Tenrecidae</taxon>
        <taxon>Tenrecinae</taxon>
        <taxon>Echinops</taxon>
    </lineage>
</organism>
<gene>
    <name evidence="2" type="primary">LOC101641422</name>
</gene>
<name>A0AC55CP31_ECHTE</name>
<reference evidence="2" key="1">
    <citation type="submission" date="2025-08" db="UniProtKB">
        <authorList>
            <consortium name="RefSeq"/>
        </authorList>
    </citation>
    <scope>IDENTIFICATION</scope>
</reference>
<protein>
    <submittedName>
        <fullName evidence="2">Transmembrane protease serine 11G-like</fullName>
    </submittedName>
</protein>
<sequence length="486" mass="54460">MEIKKCYLPPVTVTRIICITRSKARWRVSAPVGSPCFRLVAAELIQTHDDALFQSLCYIALSLKRPAVLGRRTRSLSPWMIALIVAAVVLVLAIIIGLLVYFLAYNQKFYYYQASFQIPSIAYNPDFSVEHSKSEIDLKQKITSETENVRILQVFHHQLLRYELIDTHILFFRSSNDGLKTDVLLKFQFPSNNPGTIKEQVAYILDQKTKSDESFLKIDTSLPYLREMNELQAEHVLNSGCGVGRESPSSSMERIYPGYEADKAAWPWQASLQIGGIHFCGATLISKEWLLSAAHCFDTYKNPKLWMVSFGTTLSPSLMRRNVQSIIIHENYAAHKHEDDIAVVRLASPVIFSDDVHRVCLPDADFPILPKTTAFVTGWGALTKDGHFPNTLREAQVEILSNDVCNSVSVYGGAVSSGMICAGYLAGGQDACEGDSGGPLVTARDRNIWYLIGIVSWGIDCGKPNKPGLYTKVTRYRDWIKYKTSI</sequence>
<dbReference type="Proteomes" id="UP000694863">
    <property type="component" value="Unplaced"/>
</dbReference>
<accession>A0AC55CP31</accession>
<keyword evidence="1" id="KW-1185">Reference proteome</keyword>
<evidence type="ECO:0000313" key="1">
    <source>
        <dbReference type="Proteomes" id="UP000694863"/>
    </source>
</evidence>
<proteinExistence type="predicted"/>
<evidence type="ECO:0000313" key="2">
    <source>
        <dbReference type="RefSeq" id="XP_045139998.1"/>
    </source>
</evidence>